<dbReference type="SUPFAM" id="SSF109854">
    <property type="entry name" value="DinB/YfiT-like putative metalloenzymes"/>
    <property type="match status" value="1"/>
</dbReference>
<dbReference type="Pfam" id="PF08608">
    <property type="entry name" value="Wyosine_form"/>
    <property type="match status" value="1"/>
</dbReference>
<name>A0ABZ2ML34_9MICO</name>
<keyword evidence="4" id="KW-1185">Reference proteome</keyword>
<dbReference type="EMBL" id="CP144913">
    <property type="protein sequence ID" value="WXB77609.1"/>
    <property type="molecule type" value="Genomic_DNA"/>
</dbReference>
<feature type="domain" description="tRNA wybutosine-synthesis" evidence="1">
    <location>
        <begin position="181"/>
        <end position="234"/>
    </location>
</feature>
<feature type="domain" description="Mycothiol-dependent maleylpyruvate isomerase metal-binding" evidence="2">
    <location>
        <begin position="9"/>
        <end position="144"/>
    </location>
</feature>
<dbReference type="NCBIfam" id="TIGR03083">
    <property type="entry name" value="maleylpyruvate isomerase family mycothiol-dependent enzyme"/>
    <property type="match status" value="1"/>
</dbReference>
<evidence type="ECO:0000313" key="3">
    <source>
        <dbReference type="EMBL" id="WXB77609.1"/>
    </source>
</evidence>
<dbReference type="InterPro" id="IPR017517">
    <property type="entry name" value="Maleyloyr_isom"/>
</dbReference>
<dbReference type="Proteomes" id="UP001382727">
    <property type="component" value="Chromosome"/>
</dbReference>
<dbReference type="InterPro" id="IPR024344">
    <property type="entry name" value="MDMPI_metal-binding"/>
</dbReference>
<accession>A0ABZ2ML34</accession>
<sequence>MSDTVASFLDECADLDVLVADLDDEAWAQSTPAQGWTIAHQIAHLAWTDEIAAVATTDPQAFADEVEIAVQDPVGHVDTRTEQGAVDTPAEILARWRDGRETLAQVLRDAPADTKLPWFGPPMSPRSMATARLMETWAHGQDVADALGVRRAPTARLRDICHLGVRTRDFAYLINDLTPPVQPFRIELTGPDGDLWIWGDEDGERSADRVTGPAQDFCLVVTQRRDAADTDLHATGEAVEWLSIAQVFAGAPRRARA</sequence>
<dbReference type="NCBIfam" id="TIGR03084">
    <property type="entry name" value="TIGR03084 family metal-binding protein"/>
    <property type="match status" value="1"/>
</dbReference>
<evidence type="ECO:0000259" key="2">
    <source>
        <dbReference type="Pfam" id="PF11716"/>
    </source>
</evidence>
<dbReference type="Gene3D" id="1.20.120.450">
    <property type="entry name" value="dinb family like domain"/>
    <property type="match status" value="1"/>
</dbReference>
<gene>
    <name evidence="3" type="ORF">V1351_05935</name>
</gene>
<dbReference type="InterPro" id="IPR017518">
    <property type="entry name" value="CHP03084"/>
</dbReference>
<organism evidence="3 4">
    <name type="scientific">Janibacter alittae</name>
    <dbReference type="NCBI Taxonomy" id="3115209"/>
    <lineage>
        <taxon>Bacteria</taxon>
        <taxon>Bacillati</taxon>
        <taxon>Actinomycetota</taxon>
        <taxon>Actinomycetes</taxon>
        <taxon>Micrococcales</taxon>
        <taxon>Intrasporangiaceae</taxon>
        <taxon>Janibacter</taxon>
    </lineage>
</organism>
<protein>
    <submittedName>
        <fullName evidence="3">TIGR03084 family metal-binding protein</fullName>
    </submittedName>
</protein>
<evidence type="ECO:0000313" key="4">
    <source>
        <dbReference type="Proteomes" id="UP001382727"/>
    </source>
</evidence>
<evidence type="ECO:0000259" key="1">
    <source>
        <dbReference type="Pfam" id="PF08608"/>
    </source>
</evidence>
<proteinExistence type="predicted"/>
<dbReference type="Pfam" id="PF11716">
    <property type="entry name" value="MDMPI_N"/>
    <property type="match status" value="1"/>
</dbReference>
<dbReference type="InterPro" id="IPR013917">
    <property type="entry name" value="tRNA_wybutosine-synth"/>
</dbReference>
<reference evidence="3 4" key="1">
    <citation type="submission" date="2024-02" db="EMBL/GenBank/DDBJ databases">
        <title>Janibacter sp. nov., isolated from gut of marine sandworm.</title>
        <authorList>
            <person name="Kim B."/>
            <person name="Jun M.O."/>
            <person name="Shin N.-R."/>
        </authorList>
    </citation>
    <scope>NUCLEOTIDE SEQUENCE [LARGE SCALE GENOMIC DNA]</scope>
    <source>
        <strain evidence="3 4">A1S7</strain>
    </source>
</reference>
<dbReference type="InterPro" id="IPR034660">
    <property type="entry name" value="DinB/YfiT-like"/>
</dbReference>
<dbReference type="RefSeq" id="WP_338751665.1">
    <property type="nucleotide sequence ID" value="NZ_CP144913.1"/>
</dbReference>